<name>A0ABZ1CCY5_9BACT</name>
<feature type="transmembrane region" description="Helical" evidence="1">
    <location>
        <begin position="154"/>
        <end position="171"/>
    </location>
</feature>
<feature type="transmembrane region" description="Helical" evidence="1">
    <location>
        <begin position="228"/>
        <end position="248"/>
    </location>
</feature>
<keyword evidence="1" id="KW-0812">Transmembrane</keyword>
<feature type="transmembrane region" description="Helical" evidence="1">
    <location>
        <begin position="183"/>
        <end position="200"/>
    </location>
</feature>
<reference evidence="2 3" key="1">
    <citation type="submission" date="2023-12" db="EMBL/GenBank/DDBJ databases">
        <title>Description of an unclassified Opitutus bacterium of Verrucomicrobiota.</title>
        <authorList>
            <person name="Zhang D.-F."/>
        </authorList>
    </citation>
    <scope>NUCLEOTIDE SEQUENCE [LARGE SCALE GENOMIC DNA]</scope>
    <source>
        <strain evidence="2 3">WL0086</strain>
    </source>
</reference>
<protein>
    <submittedName>
        <fullName evidence="2">DUF4339 domain-containing protein</fullName>
    </submittedName>
</protein>
<feature type="transmembrane region" description="Helical" evidence="1">
    <location>
        <begin position="121"/>
        <end position="142"/>
    </location>
</feature>
<evidence type="ECO:0000313" key="2">
    <source>
        <dbReference type="EMBL" id="WRQ89123.1"/>
    </source>
</evidence>
<sequence length="250" mass="26837">MAPQEFYIRNASDTEARGPFNLEQLSSLAENGQVAADTVYYDAAGEKWVRVGSNAELMTALFPEKKKLKVRPKDQVQSLNTSTESVPPIEVTDMLAAAEGRSADTKDKADPREALARAARIGMYACTAILLISGLALLAPSIDTIVAGNYPKLLTQPFAVLGAVDLLLFLLMMLQAVAIYPIIRFRAALGAGFLGLFFYVQGEPQTALYAVLGCVGIYFSTIFTNLFAVILTALIGIGGMGAFAWTVLNT</sequence>
<keyword evidence="3" id="KW-1185">Reference proteome</keyword>
<accession>A0ABZ1CCY5</accession>
<evidence type="ECO:0000256" key="1">
    <source>
        <dbReference type="SAM" id="Phobius"/>
    </source>
</evidence>
<dbReference type="Proteomes" id="UP000738431">
    <property type="component" value="Chromosome"/>
</dbReference>
<dbReference type="RefSeq" id="WP_221030993.1">
    <property type="nucleotide sequence ID" value="NZ_CP139781.1"/>
</dbReference>
<dbReference type="EMBL" id="CP139781">
    <property type="protein sequence ID" value="WRQ89123.1"/>
    <property type="molecule type" value="Genomic_DNA"/>
</dbReference>
<gene>
    <name evidence="2" type="ORF">K1X11_006860</name>
</gene>
<feature type="transmembrane region" description="Helical" evidence="1">
    <location>
        <begin position="206"/>
        <end position="223"/>
    </location>
</feature>
<keyword evidence="1" id="KW-1133">Transmembrane helix</keyword>
<evidence type="ECO:0000313" key="3">
    <source>
        <dbReference type="Proteomes" id="UP000738431"/>
    </source>
</evidence>
<keyword evidence="1" id="KW-0472">Membrane</keyword>
<organism evidence="2 3">
    <name type="scientific">Actomonas aquatica</name>
    <dbReference type="NCBI Taxonomy" id="2866162"/>
    <lineage>
        <taxon>Bacteria</taxon>
        <taxon>Pseudomonadati</taxon>
        <taxon>Verrucomicrobiota</taxon>
        <taxon>Opitutia</taxon>
        <taxon>Opitutales</taxon>
        <taxon>Opitutaceae</taxon>
        <taxon>Actomonas</taxon>
    </lineage>
</organism>
<proteinExistence type="predicted"/>